<evidence type="ECO:0000313" key="3">
    <source>
        <dbReference type="Proteomes" id="UP000287033"/>
    </source>
</evidence>
<comment type="caution">
    <text evidence="2">The sequence shown here is derived from an EMBL/GenBank/DDBJ whole genome shotgun (WGS) entry which is preliminary data.</text>
</comment>
<feature type="region of interest" description="Disordered" evidence="1">
    <location>
        <begin position="1"/>
        <end position="40"/>
    </location>
</feature>
<feature type="non-terminal residue" evidence="2">
    <location>
        <position position="40"/>
    </location>
</feature>
<keyword evidence="3" id="KW-1185">Reference proteome</keyword>
<gene>
    <name evidence="2" type="ORF">chiPu_0032857</name>
</gene>
<dbReference type="AlphaFoldDB" id="A0A401U0F4"/>
<organism evidence="2 3">
    <name type="scientific">Chiloscyllium punctatum</name>
    <name type="common">Brownbanded bambooshark</name>
    <name type="synonym">Hemiscyllium punctatum</name>
    <dbReference type="NCBI Taxonomy" id="137246"/>
    <lineage>
        <taxon>Eukaryota</taxon>
        <taxon>Metazoa</taxon>
        <taxon>Chordata</taxon>
        <taxon>Craniata</taxon>
        <taxon>Vertebrata</taxon>
        <taxon>Chondrichthyes</taxon>
        <taxon>Elasmobranchii</taxon>
        <taxon>Galeomorphii</taxon>
        <taxon>Galeoidea</taxon>
        <taxon>Orectolobiformes</taxon>
        <taxon>Hemiscylliidae</taxon>
        <taxon>Chiloscyllium</taxon>
    </lineage>
</organism>
<proteinExistence type="predicted"/>
<evidence type="ECO:0000256" key="1">
    <source>
        <dbReference type="SAM" id="MobiDB-lite"/>
    </source>
</evidence>
<sequence length="40" mass="4158">MTTAIPSMGRVAPWLMPTSPESTPSPGTPTSTTMRPGPTE</sequence>
<protein>
    <submittedName>
        <fullName evidence="2">Uncharacterized protein</fullName>
    </submittedName>
</protein>
<name>A0A401U0F4_CHIPU</name>
<dbReference type="EMBL" id="BEZZ01247551">
    <property type="protein sequence ID" value="GCC48374.1"/>
    <property type="molecule type" value="Genomic_DNA"/>
</dbReference>
<reference evidence="2 3" key="1">
    <citation type="journal article" date="2018" name="Nat. Ecol. Evol.">
        <title>Shark genomes provide insights into elasmobranch evolution and the origin of vertebrates.</title>
        <authorList>
            <person name="Hara Y"/>
            <person name="Yamaguchi K"/>
            <person name="Onimaru K"/>
            <person name="Kadota M"/>
            <person name="Koyanagi M"/>
            <person name="Keeley SD"/>
            <person name="Tatsumi K"/>
            <person name="Tanaka K"/>
            <person name="Motone F"/>
            <person name="Kageyama Y"/>
            <person name="Nozu R"/>
            <person name="Adachi N"/>
            <person name="Nishimura O"/>
            <person name="Nakagawa R"/>
            <person name="Tanegashima C"/>
            <person name="Kiyatake I"/>
            <person name="Matsumoto R"/>
            <person name="Murakumo K"/>
            <person name="Nishida K"/>
            <person name="Terakita A"/>
            <person name="Kuratani S"/>
            <person name="Sato K"/>
            <person name="Hyodo S Kuraku.S."/>
        </authorList>
    </citation>
    <scope>NUCLEOTIDE SEQUENCE [LARGE SCALE GENOMIC DNA]</scope>
</reference>
<dbReference type="Proteomes" id="UP000287033">
    <property type="component" value="Unassembled WGS sequence"/>
</dbReference>
<feature type="compositionally biased region" description="Low complexity" evidence="1">
    <location>
        <begin position="16"/>
        <end position="40"/>
    </location>
</feature>
<evidence type="ECO:0000313" key="2">
    <source>
        <dbReference type="EMBL" id="GCC48374.1"/>
    </source>
</evidence>
<accession>A0A401U0F4</accession>